<dbReference type="InterPro" id="IPR011545">
    <property type="entry name" value="DEAD/DEAH_box_helicase_dom"/>
</dbReference>
<keyword evidence="2" id="KW-0067">ATP-binding</keyword>
<dbReference type="GO" id="GO:0016887">
    <property type="term" value="F:ATP hydrolysis activity"/>
    <property type="evidence" value="ECO:0007669"/>
    <property type="project" value="TreeGrafter"/>
</dbReference>
<feature type="domain" description="Helicase ATP-binding" evidence="4">
    <location>
        <begin position="54"/>
        <end position="233"/>
    </location>
</feature>
<dbReference type="PANTHER" id="PTHR47962">
    <property type="entry name" value="ATP-DEPENDENT HELICASE LHR-RELATED-RELATED"/>
    <property type="match status" value="1"/>
</dbReference>
<evidence type="ECO:0000313" key="7">
    <source>
        <dbReference type="Proteomes" id="UP000238348"/>
    </source>
</evidence>
<dbReference type="PROSITE" id="PS51194">
    <property type="entry name" value="HELICASE_CTER"/>
    <property type="match status" value="1"/>
</dbReference>
<evidence type="ECO:0000259" key="5">
    <source>
        <dbReference type="PROSITE" id="PS51194"/>
    </source>
</evidence>
<keyword evidence="1" id="KW-0547">Nucleotide-binding</keyword>
<dbReference type="SMART" id="SM00487">
    <property type="entry name" value="DEXDc"/>
    <property type="match status" value="1"/>
</dbReference>
<keyword evidence="6" id="KW-0378">Hydrolase</keyword>
<dbReference type="PANTHER" id="PTHR47962:SF5">
    <property type="entry name" value="ATP-DEPENDENT HELICASE LHR-RELATED"/>
    <property type="match status" value="1"/>
</dbReference>
<dbReference type="GO" id="GO:0004386">
    <property type="term" value="F:helicase activity"/>
    <property type="evidence" value="ECO:0007669"/>
    <property type="project" value="UniProtKB-KW"/>
</dbReference>
<sequence>MAEEVPGAGQGPATLDAAQPPNRSAFDRLSPAVRYHIVHTLGFSGLRPVQELTAHAVLDGDNCVVLAPTAGGKTEASFLPLLSRMHTEDWSAPSVLYLCPIKALLNNQEARLTQIAGMVSRRVFKWHGDVSPSVRARFIENPADILMTTPESLEVMLVSRRVPSRRLFRSLEAVVIDEVHAFAADDRGAHLVALLERLQRHAGRDIQRIGLSATVGNPAEILAWLGGTSRRPARLVDPPKPSASPEVHLDWVGSLSNAAKVIAQLDPGKKRLAFVDSRRRVEQLGEALQAAGVTTFLMHSSLSADERRASERAFESGQNCVIVATSTMELGIDVGDLDTVYQVDAPPSVASFLQRMGRTGRRPGTRPRATLLCTKESELVVAAALLRLWASGYVEPVQPECAAFHVLAQQVLALCLQEGGVPLADVWAWVAGAACFAEVTAREREMLLGQMLSAGIVVAADGRLILGSRGEALYGRKNFQALYAVFEAPPLLQVRWGPRDVGSVDAVFLQVLPPASCFVLGGRPWQISHVDWKKGICDVVPAPDGKHLNWLGKPRLLARRLCEELRRTLLDAAEDPWWTKRAREVMRAERASHGFLEEAPMPIVEGPSEIVWHTFLGGRANNLLARLLEERLGEQVIPGNRAIKLRGGAAQSVVAVREATRALSAAGAITEADARRHAAGCARGMLSKFQPCLPEELELRFLARRVVEVP</sequence>
<name>A0A2L0EWH2_SORCE</name>
<dbReference type="SMART" id="SM00490">
    <property type="entry name" value="HELICc"/>
    <property type="match status" value="1"/>
</dbReference>
<dbReference type="PROSITE" id="PS51192">
    <property type="entry name" value="HELICASE_ATP_BIND_1"/>
    <property type="match status" value="1"/>
</dbReference>
<dbReference type="EMBL" id="CP012673">
    <property type="protein sequence ID" value="AUX43651.1"/>
    <property type="molecule type" value="Genomic_DNA"/>
</dbReference>
<evidence type="ECO:0000256" key="1">
    <source>
        <dbReference type="ARBA" id="ARBA00022741"/>
    </source>
</evidence>
<dbReference type="InterPro" id="IPR027417">
    <property type="entry name" value="P-loop_NTPase"/>
</dbReference>
<dbReference type="RefSeq" id="WP_104987427.1">
    <property type="nucleotide sequence ID" value="NZ_CP012673.1"/>
</dbReference>
<reference evidence="6 7" key="1">
    <citation type="submission" date="2015-09" db="EMBL/GenBank/DDBJ databases">
        <title>Sorangium comparison.</title>
        <authorList>
            <person name="Zaburannyi N."/>
            <person name="Bunk B."/>
            <person name="Overmann J."/>
            <person name="Mueller R."/>
        </authorList>
    </citation>
    <scope>NUCLEOTIDE SEQUENCE [LARGE SCALE GENOMIC DNA]</scope>
    <source>
        <strain evidence="6 7">So ce26</strain>
    </source>
</reference>
<dbReference type="OrthoDB" id="9815222at2"/>
<evidence type="ECO:0000256" key="2">
    <source>
        <dbReference type="ARBA" id="ARBA00022840"/>
    </source>
</evidence>
<dbReference type="Pfam" id="PF00270">
    <property type="entry name" value="DEAD"/>
    <property type="match status" value="1"/>
</dbReference>
<evidence type="ECO:0000256" key="3">
    <source>
        <dbReference type="SAM" id="MobiDB-lite"/>
    </source>
</evidence>
<dbReference type="InterPro" id="IPR052511">
    <property type="entry name" value="ATP-dep_Helicase"/>
</dbReference>
<dbReference type="GO" id="GO:0003677">
    <property type="term" value="F:DNA binding"/>
    <property type="evidence" value="ECO:0007669"/>
    <property type="project" value="TreeGrafter"/>
</dbReference>
<dbReference type="AlphaFoldDB" id="A0A2L0EWH2"/>
<evidence type="ECO:0000259" key="4">
    <source>
        <dbReference type="PROSITE" id="PS51192"/>
    </source>
</evidence>
<protein>
    <submittedName>
        <fullName evidence="6">ATP-dependent helicase</fullName>
    </submittedName>
</protein>
<gene>
    <name evidence="6" type="ORF">SOCE26_051030</name>
</gene>
<dbReference type="GO" id="GO:0005524">
    <property type="term" value="F:ATP binding"/>
    <property type="evidence" value="ECO:0007669"/>
    <property type="project" value="UniProtKB-KW"/>
</dbReference>
<dbReference type="SUPFAM" id="SSF52540">
    <property type="entry name" value="P-loop containing nucleoside triphosphate hydrolases"/>
    <property type="match status" value="1"/>
</dbReference>
<organism evidence="6 7">
    <name type="scientific">Sorangium cellulosum</name>
    <name type="common">Polyangium cellulosum</name>
    <dbReference type="NCBI Taxonomy" id="56"/>
    <lineage>
        <taxon>Bacteria</taxon>
        <taxon>Pseudomonadati</taxon>
        <taxon>Myxococcota</taxon>
        <taxon>Polyangia</taxon>
        <taxon>Polyangiales</taxon>
        <taxon>Polyangiaceae</taxon>
        <taxon>Sorangium</taxon>
    </lineage>
</organism>
<feature type="domain" description="Helicase C-terminal" evidence="5">
    <location>
        <begin position="257"/>
        <end position="412"/>
    </location>
</feature>
<keyword evidence="6" id="KW-0347">Helicase</keyword>
<dbReference type="InterPro" id="IPR014001">
    <property type="entry name" value="Helicase_ATP-bd"/>
</dbReference>
<proteinExistence type="predicted"/>
<dbReference type="Proteomes" id="UP000238348">
    <property type="component" value="Chromosome"/>
</dbReference>
<dbReference type="Pfam" id="PF00271">
    <property type="entry name" value="Helicase_C"/>
    <property type="match status" value="1"/>
</dbReference>
<dbReference type="Gene3D" id="3.40.50.300">
    <property type="entry name" value="P-loop containing nucleotide triphosphate hydrolases"/>
    <property type="match status" value="2"/>
</dbReference>
<accession>A0A2L0EWH2</accession>
<evidence type="ECO:0000313" key="6">
    <source>
        <dbReference type="EMBL" id="AUX43651.1"/>
    </source>
</evidence>
<dbReference type="InterPro" id="IPR001650">
    <property type="entry name" value="Helicase_C-like"/>
</dbReference>
<feature type="region of interest" description="Disordered" evidence="3">
    <location>
        <begin position="1"/>
        <end position="22"/>
    </location>
</feature>